<name>A0AAN7SW35_9EURO</name>
<comment type="caution">
    <text evidence="2">The sequence shown here is derived from an EMBL/GenBank/DDBJ whole genome shotgun (WGS) entry which is preliminary data.</text>
</comment>
<dbReference type="Proteomes" id="UP001309876">
    <property type="component" value="Unassembled WGS sequence"/>
</dbReference>
<protein>
    <recommendedName>
        <fullName evidence="1">Dienelactone hydrolase domain-containing protein</fullName>
    </recommendedName>
</protein>
<dbReference type="Gene3D" id="3.40.50.1820">
    <property type="entry name" value="alpha/beta hydrolase"/>
    <property type="match status" value="1"/>
</dbReference>
<gene>
    <name evidence="2" type="ORF">LTR05_006983</name>
</gene>
<dbReference type="PANTHER" id="PTHR47668:SF1">
    <property type="entry name" value="DIENELACTONE HYDROLASE DOMAIN-CONTAINING PROTEIN-RELATED"/>
    <property type="match status" value="1"/>
</dbReference>
<sequence length="210" mass="22898">MTAILVIYDIFGFFPQTLQGADILAYSDSASPCQVFIPDCFNDNTANIDWMPPDNEEKQKALGEWFGNAHPPTHLPKVNGFLEAAEAAHKGIKQWAVVGYCWGGKMTNLLAGEGTRFEAAVQTSSAMVDPTEAKSVTIPTMILASKEEPKDAVEEYVANLVVSRHVETFGDQVHGFMGARADLADANVKKDEFQPHLDALVWGLDLLGDV</sequence>
<evidence type="ECO:0000313" key="3">
    <source>
        <dbReference type="Proteomes" id="UP001309876"/>
    </source>
</evidence>
<dbReference type="Pfam" id="PF01738">
    <property type="entry name" value="DLH"/>
    <property type="match status" value="1"/>
</dbReference>
<dbReference type="EMBL" id="JAVRRJ010000007">
    <property type="protein sequence ID" value="KAK5083101.1"/>
    <property type="molecule type" value="Genomic_DNA"/>
</dbReference>
<keyword evidence="3" id="KW-1185">Reference proteome</keyword>
<proteinExistence type="predicted"/>
<dbReference type="InterPro" id="IPR002925">
    <property type="entry name" value="Dienelactn_hydro"/>
</dbReference>
<feature type="domain" description="Dienelactone hydrolase" evidence="1">
    <location>
        <begin position="3"/>
        <end position="195"/>
    </location>
</feature>
<evidence type="ECO:0000259" key="1">
    <source>
        <dbReference type="Pfam" id="PF01738"/>
    </source>
</evidence>
<dbReference type="SUPFAM" id="SSF53474">
    <property type="entry name" value="alpha/beta-Hydrolases"/>
    <property type="match status" value="1"/>
</dbReference>
<evidence type="ECO:0000313" key="2">
    <source>
        <dbReference type="EMBL" id="KAK5083101.1"/>
    </source>
</evidence>
<dbReference type="InterPro" id="IPR029058">
    <property type="entry name" value="AB_hydrolase_fold"/>
</dbReference>
<accession>A0AAN7SW35</accession>
<dbReference type="GO" id="GO:0016787">
    <property type="term" value="F:hydrolase activity"/>
    <property type="evidence" value="ECO:0007669"/>
    <property type="project" value="InterPro"/>
</dbReference>
<dbReference type="AlphaFoldDB" id="A0AAN7SW35"/>
<reference evidence="2 3" key="1">
    <citation type="submission" date="2023-08" db="EMBL/GenBank/DDBJ databases">
        <title>Black Yeasts Isolated from many extreme environments.</title>
        <authorList>
            <person name="Coleine C."/>
            <person name="Stajich J.E."/>
            <person name="Selbmann L."/>
        </authorList>
    </citation>
    <scope>NUCLEOTIDE SEQUENCE [LARGE SCALE GENOMIC DNA]</scope>
    <source>
        <strain evidence="2 3">CCFEE 5910</strain>
    </source>
</reference>
<organism evidence="2 3">
    <name type="scientific">Lithohypha guttulata</name>
    <dbReference type="NCBI Taxonomy" id="1690604"/>
    <lineage>
        <taxon>Eukaryota</taxon>
        <taxon>Fungi</taxon>
        <taxon>Dikarya</taxon>
        <taxon>Ascomycota</taxon>
        <taxon>Pezizomycotina</taxon>
        <taxon>Eurotiomycetes</taxon>
        <taxon>Chaetothyriomycetidae</taxon>
        <taxon>Chaetothyriales</taxon>
        <taxon>Trichomeriaceae</taxon>
        <taxon>Lithohypha</taxon>
    </lineage>
</organism>
<dbReference type="PANTHER" id="PTHR47668">
    <property type="entry name" value="DIENELACTONE HYDROLASE FAMILY PROTEIN (AFU_ORTHOLOGUE AFUA_6G01940)"/>
    <property type="match status" value="1"/>
</dbReference>